<accession>A0ABV7G1Z8</accession>
<dbReference type="Proteomes" id="UP001595593">
    <property type="component" value="Unassembled WGS sequence"/>
</dbReference>
<dbReference type="RefSeq" id="WP_379598227.1">
    <property type="nucleotide sequence ID" value="NZ_JBHRTN010000018.1"/>
</dbReference>
<evidence type="ECO:0000256" key="1">
    <source>
        <dbReference type="SAM" id="MobiDB-lite"/>
    </source>
</evidence>
<keyword evidence="3" id="KW-1185">Reference proteome</keyword>
<dbReference type="EMBL" id="JBHRTN010000018">
    <property type="protein sequence ID" value="MFC3126709.1"/>
    <property type="molecule type" value="Genomic_DNA"/>
</dbReference>
<evidence type="ECO:0000313" key="3">
    <source>
        <dbReference type="Proteomes" id="UP001595593"/>
    </source>
</evidence>
<name>A0ABV7G1Z8_9PROT</name>
<gene>
    <name evidence="2" type="ORF">ACFOD4_16720</name>
</gene>
<comment type="caution">
    <text evidence="2">The sequence shown here is derived from an EMBL/GenBank/DDBJ whole genome shotgun (WGS) entry which is preliminary data.</text>
</comment>
<reference evidence="3" key="1">
    <citation type="journal article" date="2019" name="Int. J. Syst. Evol. Microbiol.">
        <title>The Global Catalogue of Microorganisms (GCM) 10K type strain sequencing project: providing services to taxonomists for standard genome sequencing and annotation.</title>
        <authorList>
            <consortium name="The Broad Institute Genomics Platform"/>
            <consortium name="The Broad Institute Genome Sequencing Center for Infectious Disease"/>
            <person name="Wu L."/>
            <person name="Ma J."/>
        </authorList>
    </citation>
    <scope>NUCLEOTIDE SEQUENCE [LARGE SCALE GENOMIC DNA]</scope>
    <source>
        <strain evidence="3">KCTC 52094</strain>
    </source>
</reference>
<protein>
    <submittedName>
        <fullName evidence="2">Uncharacterized protein</fullName>
    </submittedName>
</protein>
<sequence>MTERRPELAPPVVPQPAWSLSQPVASRPPGAATGAAEALLARLGAGAHAPPPSRSLLAQLDDLPASVRAPEAAPMLAAFADRDAPLADVLRDIGAPPPPPAARPAPGADLLRALRLNGRD</sequence>
<evidence type="ECO:0000313" key="2">
    <source>
        <dbReference type="EMBL" id="MFC3126709.1"/>
    </source>
</evidence>
<organism evidence="2 3">
    <name type="scientific">Teichococcus globiformis</name>
    <dbReference type="NCBI Taxonomy" id="2307229"/>
    <lineage>
        <taxon>Bacteria</taxon>
        <taxon>Pseudomonadati</taxon>
        <taxon>Pseudomonadota</taxon>
        <taxon>Alphaproteobacteria</taxon>
        <taxon>Acetobacterales</taxon>
        <taxon>Roseomonadaceae</taxon>
        <taxon>Roseomonas</taxon>
    </lineage>
</organism>
<feature type="region of interest" description="Disordered" evidence="1">
    <location>
        <begin position="1"/>
        <end position="33"/>
    </location>
</feature>
<proteinExistence type="predicted"/>